<protein>
    <submittedName>
        <fullName evidence="4">Nucleoside hydrolase</fullName>
    </submittedName>
</protein>
<feature type="domain" description="Inosine/uridine-preferring nucleoside hydrolase" evidence="3">
    <location>
        <begin position="5"/>
        <end position="307"/>
    </location>
</feature>
<sequence>MAEKIIIDTDPGIDDAMAIFFAFQSPDLDVLGLTSVFGNVPVKMAARNAVTLCDIAEKDIPVCEGLGLPWVGPESGYAHFVHGDDGFGNIHPKLSDKPIDPRSSAQFIIDTAKQYPGEVTLVAIGPLTNLAMVLKMEPEITKLLKGVVIMGGAAQVPGNVTPVAEANIWNDPHAADIVFSADWPLTMIGLDVTYAVSYNQEYLGKLAEVNPKLGGFVHQAAQFYAKFYSEVFQNSDEEVCYFHDAMALAYVIDPTLFDMKQGKFRVATDPLCYGQTTFAPLDKMMSPQWEDAPVMQAALKVDEERIKKLFMDTYAL</sequence>
<dbReference type="PANTHER" id="PTHR12304">
    <property type="entry name" value="INOSINE-URIDINE PREFERRING NUCLEOSIDE HYDROLASE"/>
    <property type="match status" value="1"/>
</dbReference>
<dbReference type="GO" id="GO:0005829">
    <property type="term" value="C:cytosol"/>
    <property type="evidence" value="ECO:0007669"/>
    <property type="project" value="TreeGrafter"/>
</dbReference>
<dbReference type="RefSeq" id="WP_338291836.1">
    <property type="nucleotide sequence ID" value="NZ_AP027272.1"/>
</dbReference>
<name>A0AA48KNS1_9ALTE</name>
<evidence type="ECO:0000256" key="2">
    <source>
        <dbReference type="ARBA" id="ARBA00023295"/>
    </source>
</evidence>
<dbReference type="Proteomes" id="UP001333710">
    <property type="component" value="Chromosome"/>
</dbReference>
<dbReference type="InterPro" id="IPR023186">
    <property type="entry name" value="IUNH"/>
</dbReference>
<dbReference type="Gene3D" id="3.90.245.10">
    <property type="entry name" value="Ribonucleoside hydrolase-like"/>
    <property type="match status" value="1"/>
</dbReference>
<keyword evidence="2" id="KW-0326">Glycosidase</keyword>
<dbReference type="CDD" id="cd02650">
    <property type="entry name" value="nuc_hydro_CaPnhB"/>
    <property type="match status" value="1"/>
</dbReference>
<evidence type="ECO:0000313" key="5">
    <source>
        <dbReference type="Proteomes" id="UP001333710"/>
    </source>
</evidence>
<dbReference type="Pfam" id="PF01156">
    <property type="entry name" value="IU_nuc_hydro"/>
    <property type="match status" value="1"/>
</dbReference>
<dbReference type="AlphaFoldDB" id="A0AA48KNS1"/>
<dbReference type="EMBL" id="AP027272">
    <property type="protein sequence ID" value="BDX05836.1"/>
    <property type="molecule type" value="Genomic_DNA"/>
</dbReference>
<keyword evidence="1 4" id="KW-0378">Hydrolase</keyword>
<gene>
    <name evidence="4" type="ORF">MACH26_13570</name>
</gene>
<dbReference type="InterPro" id="IPR001910">
    <property type="entry name" value="Inosine/uridine_hydrolase_dom"/>
</dbReference>
<dbReference type="KEGG" id="pmaw:MACH26_13570"/>
<evidence type="ECO:0000313" key="4">
    <source>
        <dbReference type="EMBL" id="BDX05836.1"/>
    </source>
</evidence>
<evidence type="ECO:0000256" key="1">
    <source>
        <dbReference type="ARBA" id="ARBA00022801"/>
    </source>
</evidence>
<evidence type="ECO:0000259" key="3">
    <source>
        <dbReference type="Pfam" id="PF01156"/>
    </source>
</evidence>
<reference evidence="4" key="1">
    <citation type="submission" date="2023-01" db="EMBL/GenBank/DDBJ databases">
        <title>Complete genome sequence of Planctobacterium marinum strain Dej080120_11.</title>
        <authorList>
            <person name="Ueki S."/>
            <person name="Maruyama F."/>
        </authorList>
    </citation>
    <scope>NUCLEOTIDE SEQUENCE</scope>
    <source>
        <strain evidence="4">Dej080120_11</strain>
    </source>
</reference>
<dbReference type="PANTHER" id="PTHR12304:SF4">
    <property type="entry name" value="URIDINE NUCLEOSIDASE"/>
    <property type="match status" value="1"/>
</dbReference>
<dbReference type="GO" id="GO:0008477">
    <property type="term" value="F:purine nucleosidase activity"/>
    <property type="evidence" value="ECO:0007669"/>
    <property type="project" value="TreeGrafter"/>
</dbReference>
<dbReference type="GO" id="GO:0006152">
    <property type="term" value="P:purine nucleoside catabolic process"/>
    <property type="evidence" value="ECO:0007669"/>
    <property type="project" value="TreeGrafter"/>
</dbReference>
<dbReference type="SUPFAM" id="SSF53590">
    <property type="entry name" value="Nucleoside hydrolase"/>
    <property type="match status" value="1"/>
</dbReference>
<dbReference type="InterPro" id="IPR036452">
    <property type="entry name" value="Ribo_hydro-like"/>
</dbReference>
<proteinExistence type="predicted"/>
<accession>A0AA48KNS1</accession>
<organism evidence="4 5">
    <name type="scientific">Planctobacterium marinum</name>
    <dbReference type="NCBI Taxonomy" id="1631968"/>
    <lineage>
        <taxon>Bacteria</taxon>
        <taxon>Pseudomonadati</taxon>
        <taxon>Pseudomonadota</taxon>
        <taxon>Gammaproteobacteria</taxon>
        <taxon>Alteromonadales</taxon>
        <taxon>Alteromonadaceae</taxon>
        <taxon>Planctobacterium</taxon>
    </lineage>
</organism>
<keyword evidence="5" id="KW-1185">Reference proteome</keyword>